<protein>
    <submittedName>
        <fullName evidence="1">Uncharacterized protein</fullName>
    </submittedName>
</protein>
<evidence type="ECO:0000313" key="2">
    <source>
        <dbReference type="Proteomes" id="UP001279734"/>
    </source>
</evidence>
<keyword evidence="2" id="KW-1185">Reference proteome</keyword>
<comment type="caution">
    <text evidence="1">The sequence shown here is derived from an EMBL/GenBank/DDBJ whole genome shotgun (WGS) entry which is preliminary data.</text>
</comment>
<evidence type="ECO:0000313" key="1">
    <source>
        <dbReference type="EMBL" id="GMH08188.1"/>
    </source>
</evidence>
<name>A0AAD3XKN9_NEPGR</name>
<gene>
    <name evidence="1" type="ORF">Nepgr_010028</name>
</gene>
<sequence length="97" mass="11840">MFDCLGNSLFEKVFLYVERRRFERQFSWLTIMSNLYRDFNQRQGCTNRRLSNRNEFSKDIIGVEFQKKTLFVEQKTDRAQIWDKEESARNPSQPLMM</sequence>
<reference evidence="1" key="1">
    <citation type="submission" date="2023-05" db="EMBL/GenBank/DDBJ databases">
        <title>Nepenthes gracilis genome sequencing.</title>
        <authorList>
            <person name="Fukushima K."/>
        </authorList>
    </citation>
    <scope>NUCLEOTIDE SEQUENCE</scope>
    <source>
        <strain evidence="1">SING2019-196</strain>
    </source>
</reference>
<accession>A0AAD3XKN9</accession>
<proteinExistence type="predicted"/>
<organism evidence="1 2">
    <name type="scientific">Nepenthes gracilis</name>
    <name type="common">Slender pitcher plant</name>
    <dbReference type="NCBI Taxonomy" id="150966"/>
    <lineage>
        <taxon>Eukaryota</taxon>
        <taxon>Viridiplantae</taxon>
        <taxon>Streptophyta</taxon>
        <taxon>Embryophyta</taxon>
        <taxon>Tracheophyta</taxon>
        <taxon>Spermatophyta</taxon>
        <taxon>Magnoliopsida</taxon>
        <taxon>eudicotyledons</taxon>
        <taxon>Gunneridae</taxon>
        <taxon>Pentapetalae</taxon>
        <taxon>Caryophyllales</taxon>
        <taxon>Nepenthaceae</taxon>
        <taxon>Nepenthes</taxon>
    </lineage>
</organism>
<dbReference type="Proteomes" id="UP001279734">
    <property type="component" value="Unassembled WGS sequence"/>
</dbReference>
<dbReference type="AlphaFoldDB" id="A0AAD3XKN9"/>
<dbReference type="EMBL" id="BSYO01000008">
    <property type="protein sequence ID" value="GMH08188.1"/>
    <property type="molecule type" value="Genomic_DNA"/>
</dbReference>